<dbReference type="PATRIC" id="fig|1254432.3.peg.10562"/>
<name>S4Y7D5_SORCE</name>
<evidence type="ECO:0000313" key="1">
    <source>
        <dbReference type="EMBL" id="AGP41337.1"/>
    </source>
</evidence>
<dbReference type="EMBL" id="CP003969">
    <property type="protein sequence ID" value="AGP41337.1"/>
    <property type="molecule type" value="Genomic_DNA"/>
</dbReference>
<dbReference type="AlphaFoldDB" id="S4Y7D5"/>
<reference evidence="1 2" key="1">
    <citation type="journal article" date="2013" name="Sci. Rep.">
        <title>Extraordinary expansion of a Sorangium cellulosum genome from an alkaline milieu.</title>
        <authorList>
            <person name="Han K."/>
            <person name="Li Z.F."/>
            <person name="Peng R."/>
            <person name="Zhu L.P."/>
            <person name="Zhou T."/>
            <person name="Wang L.G."/>
            <person name="Li S.G."/>
            <person name="Zhang X.B."/>
            <person name="Hu W."/>
            <person name="Wu Z.H."/>
            <person name="Qin N."/>
            <person name="Li Y.Z."/>
        </authorList>
    </citation>
    <scope>NUCLEOTIDE SEQUENCE [LARGE SCALE GENOMIC DNA]</scope>
    <source>
        <strain evidence="1 2">So0157-2</strain>
    </source>
</reference>
<dbReference type="STRING" id="1254432.SCE1572_46740"/>
<protein>
    <submittedName>
        <fullName evidence="1">Uncharacterized protein</fullName>
    </submittedName>
</protein>
<dbReference type="Proteomes" id="UP000014803">
    <property type="component" value="Chromosome"/>
</dbReference>
<dbReference type="KEGG" id="scu:SCE1572_46740"/>
<accession>S4Y7D5</accession>
<gene>
    <name evidence="1" type="ORF">SCE1572_46740</name>
</gene>
<proteinExistence type="predicted"/>
<organism evidence="1 2">
    <name type="scientific">Sorangium cellulosum So0157-2</name>
    <dbReference type="NCBI Taxonomy" id="1254432"/>
    <lineage>
        <taxon>Bacteria</taxon>
        <taxon>Pseudomonadati</taxon>
        <taxon>Myxococcota</taxon>
        <taxon>Polyangia</taxon>
        <taxon>Polyangiales</taxon>
        <taxon>Polyangiaceae</taxon>
        <taxon>Sorangium</taxon>
    </lineage>
</organism>
<dbReference type="HOGENOM" id="CLU_3030065_0_0_7"/>
<evidence type="ECO:0000313" key="2">
    <source>
        <dbReference type="Proteomes" id="UP000014803"/>
    </source>
</evidence>
<sequence>MRRAARWPAAAQRARACARMGLACRMHRVARSEAGAPRRPVCWRLPAPLPSAFIL</sequence>